<dbReference type="Gene3D" id="3.60.10.10">
    <property type="entry name" value="Endonuclease/exonuclease/phosphatase"/>
    <property type="match status" value="1"/>
</dbReference>
<keyword evidence="4" id="KW-1133">Transmembrane helix</keyword>
<reference evidence="6 7" key="1">
    <citation type="submission" date="2022-12" db="EMBL/GenBank/DDBJ databases">
        <title>Coexistence and Characterization of a Novel Tigecycline Resistance gene tet(X) variant and blaNDM-1 in a Pseudomonas caeni Isolate of Chicken Origin.</title>
        <authorList>
            <person name="Lu X."/>
            <person name="Zhang L."/>
            <person name="Li R."/>
            <person name="Wang Z."/>
        </authorList>
    </citation>
    <scope>NUCLEOTIDE SEQUENCE [LARGE SCALE GENOMIC DNA]</scope>
    <source>
        <strain evidence="6 7">CE14</strain>
    </source>
</reference>
<proteinExistence type="inferred from homology"/>
<dbReference type="GO" id="GO:0004519">
    <property type="term" value="F:endonuclease activity"/>
    <property type="evidence" value="ECO:0007669"/>
    <property type="project" value="UniProtKB-KW"/>
</dbReference>
<feature type="transmembrane region" description="Helical" evidence="4">
    <location>
        <begin position="310"/>
        <end position="327"/>
    </location>
</feature>
<evidence type="ECO:0000313" key="6">
    <source>
        <dbReference type="EMBL" id="WBE24623.1"/>
    </source>
</evidence>
<dbReference type="Proteomes" id="UP001212189">
    <property type="component" value="Chromosome"/>
</dbReference>
<dbReference type="Pfam" id="PF03372">
    <property type="entry name" value="Exo_endo_phos"/>
    <property type="match status" value="1"/>
</dbReference>
<evidence type="ECO:0000256" key="1">
    <source>
        <dbReference type="ARBA" id="ARBA00007359"/>
    </source>
</evidence>
<dbReference type="SUPFAM" id="SSF56219">
    <property type="entry name" value="DNase I-like"/>
    <property type="match status" value="1"/>
</dbReference>
<dbReference type="KEGG" id="dce:O6P33_09625"/>
<organism evidence="6 7">
    <name type="scientific">Denitrificimonas caeni</name>
    <dbReference type="NCBI Taxonomy" id="521720"/>
    <lineage>
        <taxon>Bacteria</taxon>
        <taxon>Pseudomonadati</taxon>
        <taxon>Pseudomonadota</taxon>
        <taxon>Gammaproteobacteria</taxon>
        <taxon>Pseudomonadales</taxon>
        <taxon>Pseudomonadaceae</taxon>
        <taxon>Denitrificimonas</taxon>
    </lineage>
</organism>
<sequence length="354" mass="40393">MFFLRFLPQQYRACLLTVFVLFGTLGPTAYACASDIIFASWNIQHLGHGDHKKYTGLAAIASKVDLIAIQEVMTKEGLLRLKQAVERHTEEDWSYLISQPVGSKNYKEMYAFLWRDAAVEVVYSPKFYPDRGNKFIREPFSAKFRSKHDNSELAVGTVHILYGQSVQDRTPEIQALADYWRWMQATYPNTPLVLAGDFNMPPTHESWSALKRYAKPLITEGASTLSEKNGQYANLYDNIWVELNTNLTIGQAGIISFPKMLKLNHKDSRKHMSDHAPVYMTLGAAKLDESVVTVITPDTFFLLPDSPEEVFGLAFSILIALFAIFTAKNKSRRQKLMMAFKEIQKTLKKNQRFK</sequence>
<comment type="similarity">
    <text evidence="1">Belongs to the DNase I family.</text>
</comment>
<dbReference type="EMBL" id="CP114976">
    <property type="protein sequence ID" value="WBE24623.1"/>
    <property type="molecule type" value="Genomic_DNA"/>
</dbReference>
<dbReference type="PANTHER" id="PTHR11371:SF31">
    <property type="entry name" value="EXTRACELLULAR NUCLEASE"/>
    <property type="match status" value="1"/>
</dbReference>
<keyword evidence="6" id="KW-0255">Endonuclease</keyword>
<dbReference type="GO" id="GO:0004536">
    <property type="term" value="F:DNA nuclease activity"/>
    <property type="evidence" value="ECO:0007669"/>
    <property type="project" value="InterPro"/>
</dbReference>
<keyword evidence="7" id="KW-1185">Reference proteome</keyword>
<evidence type="ECO:0000313" key="7">
    <source>
        <dbReference type="Proteomes" id="UP001212189"/>
    </source>
</evidence>
<dbReference type="InterPro" id="IPR016202">
    <property type="entry name" value="DNase_I"/>
</dbReference>
<protein>
    <submittedName>
        <fullName evidence="6">Endonuclease/exonuclease/phosphatase family protein</fullName>
    </submittedName>
</protein>
<dbReference type="GO" id="GO:0006308">
    <property type="term" value="P:DNA catabolic process"/>
    <property type="evidence" value="ECO:0007669"/>
    <property type="project" value="InterPro"/>
</dbReference>
<evidence type="ECO:0000259" key="5">
    <source>
        <dbReference type="Pfam" id="PF03372"/>
    </source>
</evidence>
<dbReference type="PROSITE" id="PS51257">
    <property type="entry name" value="PROKAR_LIPOPROTEIN"/>
    <property type="match status" value="1"/>
</dbReference>
<keyword evidence="4" id="KW-0812">Transmembrane</keyword>
<evidence type="ECO:0000256" key="3">
    <source>
        <dbReference type="ARBA" id="ARBA00022801"/>
    </source>
</evidence>
<dbReference type="AlphaFoldDB" id="A0AAE9VM06"/>
<keyword evidence="2" id="KW-0540">Nuclease</keyword>
<dbReference type="PANTHER" id="PTHR11371">
    <property type="entry name" value="DEOXYRIBONUCLEASE"/>
    <property type="match status" value="1"/>
</dbReference>
<dbReference type="InterPro" id="IPR036691">
    <property type="entry name" value="Endo/exonu/phosph_ase_sf"/>
</dbReference>
<dbReference type="RefSeq" id="WP_269817566.1">
    <property type="nucleotide sequence ID" value="NZ_CP114976.1"/>
</dbReference>
<feature type="domain" description="Endonuclease/exonuclease/phosphatase" evidence="5">
    <location>
        <begin position="39"/>
        <end position="204"/>
    </location>
</feature>
<dbReference type="InterPro" id="IPR005135">
    <property type="entry name" value="Endo/exonuclease/phosphatase"/>
</dbReference>
<keyword evidence="3" id="KW-0378">Hydrolase</keyword>
<keyword evidence="4" id="KW-0472">Membrane</keyword>
<evidence type="ECO:0000256" key="4">
    <source>
        <dbReference type="SAM" id="Phobius"/>
    </source>
</evidence>
<name>A0AAE9VM06_9GAMM</name>
<gene>
    <name evidence="6" type="ORF">O6P33_09625</name>
</gene>
<dbReference type="SMART" id="SM00476">
    <property type="entry name" value="DNaseIc"/>
    <property type="match status" value="1"/>
</dbReference>
<evidence type="ECO:0000256" key="2">
    <source>
        <dbReference type="ARBA" id="ARBA00022722"/>
    </source>
</evidence>
<dbReference type="GO" id="GO:0016787">
    <property type="term" value="F:hydrolase activity"/>
    <property type="evidence" value="ECO:0007669"/>
    <property type="project" value="UniProtKB-KW"/>
</dbReference>
<dbReference type="CDD" id="cd10283">
    <property type="entry name" value="MnuA_DNase1-like"/>
    <property type="match status" value="1"/>
</dbReference>
<accession>A0AAE9VM06</accession>